<sequence>MSHETKLKTLCRICGESLDNDSVLLTKHIVRIEFCFFIRIDKDHPNKHPQKMCYRCFSILRNIEKGSNTELKLRSWPDNCNVTECVCFKANKGRKKKKKISGRPLSISYSENIWTRHKINNIQSKLLPQTKFNLKLQDINFTLNPHVHLCVCTICNEIMHKPIIIKNCLHSFCAPCLLPLIIGKLITKTKCPKCSFSIPSDGLISSTNVIEMLENLQEVCKQGCGRLFKVKQLSERKKHQKTCQTTPISSSTTLSISSSSTSQINFSDIFALDSTSVIPRNIEDAALHVIKQKMSQTKSNVIEFPTGGPRPLCFTSTPRAYKESSDVCLRTIRRRQLHLKHNMSKTCGESISSTIKQTATLLNSFNENEKENILSKSNISKAKISAEEMISLKANMSSTYVNMKILSRWLKNNNVICASNAKQRNVAKKWSCDDLIVKNAPFMVEKKDSKGSYEIKELPCAYIENLQGHITNVLDRLDSNNLLLYNKIKDNEIHIKIGGDYGGDSFKMFYQVANVEKPNAKTNTTIFNIFEAKDYTTNLKISLTRFTSEIDFLQKMIWK</sequence>
<dbReference type="InterPro" id="IPR009689">
    <property type="entry name" value="DUF1280"/>
</dbReference>
<dbReference type="PANTHER" id="PTHR31424">
    <property type="entry name" value="PROTEIN CBG23806"/>
    <property type="match status" value="1"/>
</dbReference>
<feature type="domain" description="RING-type" evidence="5">
    <location>
        <begin position="152"/>
        <end position="195"/>
    </location>
</feature>
<dbReference type="Gene3D" id="3.30.40.10">
    <property type="entry name" value="Zinc/RING finger domain, C3HC4 (zinc finger)"/>
    <property type="match status" value="1"/>
</dbReference>
<evidence type="ECO:0000256" key="4">
    <source>
        <dbReference type="PROSITE-ProRule" id="PRU00175"/>
    </source>
</evidence>
<reference evidence="7" key="1">
    <citation type="submission" date="2025-08" db="UniProtKB">
        <authorList>
            <consortium name="RefSeq"/>
        </authorList>
    </citation>
    <scope>IDENTIFICATION</scope>
</reference>
<dbReference type="PROSITE" id="PS00518">
    <property type="entry name" value="ZF_RING_1"/>
    <property type="match status" value="1"/>
</dbReference>
<evidence type="ECO:0000313" key="6">
    <source>
        <dbReference type="Proteomes" id="UP001652625"/>
    </source>
</evidence>
<proteinExistence type="predicted"/>
<dbReference type="InterPro" id="IPR001841">
    <property type="entry name" value="Znf_RING"/>
</dbReference>
<keyword evidence="6" id="KW-1185">Reference proteome</keyword>
<dbReference type="GeneID" id="136082276"/>
<evidence type="ECO:0000256" key="1">
    <source>
        <dbReference type="ARBA" id="ARBA00022723"/>
    </source>
</evidence>
<organism evidence="6 7">
    <name type="scientific">Hydra vulgaris</name>
    <name type="common">Hydra</name>
    <name type="synonym">Hydra attenuata</name>
    <dbReference type="NCBI Taxonomy" id="6087"/>
    <lineage>
        <taxon>Eukaryota</taxon>
        <taxon>Metazoa</taxon>
        <taxon>Cnidaria</taxon>
        <taxon>Hydrozoa</taxon>
        <taxon>Hydroidolina</taxon>
        <taxon>Anthoathecata</taxon>
        <taxon>Aplanulata</taxon>
        <taxon>Hydridae</taxon>
        <taxon>Hydra</taxon>
    </lineage>
</organism>
<dbReference type="PANTHER" id="PTHR31424:SF6">
    <property type="match status" value="1"/>
</dbReference>
<evidence type="ECO:0000313" key="7">
    <source>
        <dbReference type="RefSeq" id="XP_065657036.1"/>
    </source>
</evidence>
<dbReference type="Pfam" id="PF06918">
    <property type="entry name" value="DUF1280"/>
    <property type="match status" value="1"/>
</dbReference>
<gene>
    <name evidence="7" type="primary">LOC136082276</name>
</gene>
<dbReference type="SMART" id="SM00184">
    <property type="entry name" value="RING"/>
    <property type="match status" value="1"/>
</dbReference>
<accession>A0ABM4C632</accession>
<dbReference type="InterPro" id="IPR017907">
    <property type="entry name" value="Znf_RING_CS"/>
</dbReference>
<evidence type="ECO:0000256" key="2">
    <source>
        <dbReference type="ARBA" id="ARBA00022771"/>
    </source>
</evidence>
<dbReference type="PROSITE" id="PS50089">
    <property type="entry name" value="ZF_RING_2"/>
    <property type="match status" value="1"/>
</dbReference>
<evidence type="ECO:0000256" key="3">
    <source>
        <dbReference type="ARBA" id="ARBA00022833"/>
    </source>
</evidence>
<protein>
    <submittedName>
        <fullName evidence="7">Uncharacterized protein LOC136082276</fullName>
    </submittedName>
</protein>
<dbReference type="InterPro" id="IPR018957">
    <property type="entry name" value="Znf_C3HC4_RING-type"/>
</dbReference>
<dbReference type="Pfam" id="PF00097">
    <property type="entry name" value="zf-C3HC4"/>
    <property type="match status" value="1"/>
</dbReference>
<dbReference type="Proteomes" id="UP001652625">
    <property type="component" value="Chromosome 07"/>
</dbReference>
<evidence type="ECO:0000259" key="5">
    <source>
        <dbReference type="PROSITE" id="PS50089"/>
    </source>
</evidence>
<name>A0ABM4C632_HYDVU</name>
<dbReference type="RefSeq" id="XP_065657036.1">
    <property type="nucleotide sequence ID" value="XM_065800964.1"/>
</dbReference>
<keyword evidence="1" id="KW-0479">Metal-binding</keyword>
<keyword evidence="3" id="KW-0862">Zinc</keyword>
<keyword evidence="2 4" id="KW-0863">Zinc-finger</keyword>
<dbReference type="SUPFAM" id="SSF57850">
    <property type="entry name" value="RING/U-box"/>
    <property type="match status" value="1"/>
</dbReference>
<dbReference type="InterPro" id="IPR013083">
    <property type="entry name" value="Znf_RING/FYVE/PHD"/>
</dbReference>